<dbReference type="Proteomes" id="UP000542813">
    <property type="component" value="Unassembled WGS sequence"/>
</dbReference>
<sequence>MEPLVYRAPLRSRRPDVPDGAGVERALAAGVCGLGGELPPSSAPGSVLAAAAALERVDGERAARRLLRFAAVPDGAFAWTRDVDGAYLLGRLDGPYRYDASAPARAADLVHVRPCRWLPAPVDAARVPAAVVATFGRGGRNLQRIRDAAVGAQTAELWSGGGAGVE</sequence>
<comment type="caution">
    <text evidence="1">The sequence shown here is derived from an EMBL/GenBank/DDBJ whole genome shotgun (WGS) entry which is preliminary data.</text>
</comment>
<evidence type="ECO:0008006" key="3">
    <source>
        <dbReference type="Google" id="ProtNLM"/>
    </source>
</evidence>
<dbReference type="AlphaFoldDB" id="A0A7W9GPQ4"/>
<gene>
    <name evidence="1" type="ORF">HD601_002348</name>
</gene>
<protein>
    <recommendedName>
        <fullName evidence="3">GAF domain-containing protein</fullName>
    </recommendedName>
</protein>
<name>A0A7W9GPQ4_9ACTN</name>
<accession>A0A7W9GPQ4</accession>
<organism evidence="1 2">
    <name type="scientific">Jiangella mangrovi</name>
    <dbReference type="NCBI Taxonomy" id="1524084"/>
    <lineage>
        <taxon>Bacteria</taxon>
        <taxon>Bacillati</taxon>
        <taxon>Actinomycetota</taxon>
        <taxon>Actinomycetes</taxon>
        <taxon>Jiangellales</taxon>
        <taxon>Jiangellaceae</taxon>
        <taxon>Jiangella</taxon>
    </lineage>
</organism>
<dbReference type="EMBL" id="JACHMM010000001">
    <property type="protein sequence ID" value="MBB5787773.1"/>
    <property type="molecule type" value="Genomic_DNA"/>
</dbReference>
<evidence type="ECO:0000313" key="1">
    <source>
        <dbReference type="EMBL" id="MBB5787773.1"/>
    </source>
</evidence>
<proteinExistence type="predicted"/>
<evidence type="ECO:0000313" key="2">
    <source>
        <dbReference type="Proteomes" id="UP000542813"/>
    </source>
</evidence>
<keyword evidence="2" id="KW-1185">Reference proteome</keyword>
<reference evidence="1 2" key="1">
    <citation type="submission" date="2020-08" db="EMBL/GenBank/DDBJ databases">
        <title>Sequencing the genomes of 1000 actinobacteria strains.</title>
        <authorList>
            <person name="Klenk H.-P."/>
        </authorList>
    </citation>
    <scope>NUCLEOTIDE SEQUENCE [LARGE SCALE GENOMIC DNA]</scope>
    <source>
        <strain evidence="1 2">DSM 102122</strain>
    </source>
</reference>
<dbReference type="RefSeq" id="WP_184822056.1">
    <property type="nucleotide sequence ID" value="NZ_JACHMM010000001.1"/>
</dbReference>